<dbReference type="Pfam" id="PF07690">
    <property type="entry name" value="MFS_1"/>
    <property type="match status" value="1"/>
</dbReference>
<dbReference type="InterPro" id="IPR020846">
    <property type="entry name" value="MFS_dom"/>
</dbReference>
<accession>A0A8B6DNE1</accession>
<sequence length="450" mass="49348">MIVIAAKGDSNMVEETGDWKWAVVVASFFVQFIICGISYSIGIFHIVFKDIFEHDHFDTSWVGSILLYVTALTSIVLRCFMSQFGFRISVMLGGVISSIGLGLGMFVTDLYQVYLTFGVITGIGFGLACTPSIMAVEQYFNHKRFQALSIVMGGIGAGIITFPVVIKYLLEYAAWRGTLLTLSGISLNLCVCGAVMFPVAKGRQVRLMPLLSCLPLRNIVFHGMCIANLFWSFGSTIIYIYLPSYAMEFGTDFGTASFLISCIGMSAFTTRMVFAFMGHNSALDDITSVLCSVGLGVVVTGICPLLIDDYAGQIGYCILYGFYSGYWTTFLQQASRELVGPEYIAMGNGYLSFMIALGSLLGGPAAGLLIQEEAEFEYAFYLAGASLLWSSVIMLMFKYQQCGTDSYPEDQSIKEQKKPLVNHIHDEFKPSFNAMKDGDRIIVEAASSVC</sequence>
<keyword evidence="2" id="KW-0812">Transmembrane</keyword>
<feature type="domain" description="Major facilitator superfamily (MFS) profile" evidence="3">
    <location>
        <begin position="23"/>
        <end position="402"/>
    </location>
</feature>
<protein>
    <recommendedName>
        <fullName evidence="3">Major facilitator superfamily (MFS) profile domain-containing protein</fullName>
    </recommendedName>
</protein>
<feature type="transmembrane region" description="Helical" evidence="2">
    <location>
        <begin position="88"/>
        <end position="107"/>
    </location>
</feature>
<proteinExistence type="predicted"/>
<keyword evidence="2" id="KW-1133">Transmembrane helix</keyword>
<feature type="transmembrane region" description="Helical" evidence="2">
    <location>
        <begin position="253"/>
        <end position="274"/>
    </location>
</feature>
<feature type="transmembrane region" description="Helical" evidence="2">
    <location>
        <begin position="343"/>
        <end position="366"/>
    </location>
</feature>
<feature type="transmembrane region" description="Helical" evidence="2">
    <location>
        <begin position="378"/>
        <end position="397"/>
    </location>
</feature>
<dbReference type="Gene3D" id="1.20.1250.20">
    <property type="entry name" value="MFS general substrate transporter like domains"/>
    <property type="match status" value="2"/>
</dbReference>
<evidence type="ECO:0000256" key="1">
    <source>
        <dbReference type="ARBA" id="ARBA00004141"/>
    </source>
</evidence>
<dbReference type="InterPro" id="IPR036259">
    <property type="entry name" value="MFS_trans_sf"/>
</dbReference>
<dbReference type="AlphaFoldDB" id="A0A8B6DNE1"/>
<feature type="transmembrane region" description="Helical" evidence="2">
    <location>
        <begin position="219"/>
        <end position="241"/>
    </location>
</feature>
<evidence type="ECO:0000256" key="2">
    <source>
        <dbReference type="SAM" id="Phobius"/>
    </source>
</evidence>
<dbReference type="CDD" id="cd17352">
    <property type="entry name" value="MFS_MCT_SLC16"/>
    <property type="match status" value="1"/>
</dbReference>
<comment type="subcellular location">
    <subcellularLocation>
        <location evidence="1">Membrane</location>
        <topology evidence="1">Multi-pass membrane protein</topology>
    </subcellularLocation>
</comment>
<gene>
    <name evidence="4" type="ORF">MGAL_10B092288A</name>
</gene>
<evidence type="ECO:0000313" key="4">
    <source>
        <dbReference type="EMBL" id="VDI21339.1"/>
    </source>
</evidence>
<dbReference type="OrthoDB" id="410267at2759"/>
<feature type="transmembrane region" description="Helical" evidence="2">
    <location>
        <begin position="113"/>
        <end position="135"/>
    </location>
</feature>
<dbReference type="EMBL" id="UYJE01003669">
    <property type="protein sequence ID" value="VDI21339.1"/>
    <property type="molecule type" value="Genomic_DNA"/>
</dbReference>
<feature type="transmembrane region" description="Helical" evidence="2">
    <location>
        <begin position="178"/>
        <end position="199"/>
    </location>
</feature>
<dbReference type="PANTHER" id="PTHR11360">
    <property type="entry name" value="MONOCARBOXYLATE TRANSPORTER"/>
    <property type="match status" value="1"/>
</dbReference>
<keyword evidence="2" id="KW-0472">Membrane</keyword>
<dbReference type="GO" id="GO:0008028">
    <property type="term" value="F:monocarboxylic acid transmembrane transporter activity"/>
    <property type="evidence" value="ECO:0007669"/>
    <property type="project" value="TreeGrafter"/>
</dbReference>
<organism evidence="4 5">
    <name type="scientific">Mytilus galloprovincialis</name>
    <name type="common">Mediterranean mussel</name>
    <dbReference type="NCBI Taxonomy" id="29158"/>
    <lineage>
        <taxon>Eukaryota</taxon>
        <taxon>Metazoa</taxon>
        <taxon>Spiralia</taxon>
        <taxon>Lophotrochozoa</taxon>
        <taxon>Mollusca</taxon>
        <taxon>Bivalvia</taxon>
        <taxon>Autobranchia</taxon>
        <taxon>Pteriomorphia</taxon>
        <taxon>Mytilida</taxon>
        <taxon>Mytiloidea</taxon>
        <taxon>Mytilidae</taxon>
        <taxon>Mytilinae</taxon>
        <taxon>Mytilus</taxon>
    </lineage>
</organism>
<name>A0A8B6DNE1_MYTGA</name>
<evidence type="ECO:0000313" key="5">
    <source>
        <dbReference type="Proteomes" id="UP000596742"/>
    </source>
</evidence>
<dbReference type="PANTHER" id="PTHR11360:SF284">
    <property type="entry name" value="EG:103B4.3 PROTEIN-RELATED"/>
    <property type="match status" value="1"/>
</dbReference>
<dbReference type="InterPro" id="IPR050327">
    <property type="entry name" value="Proton-linked_MCT"/>
</dbReference>
<dbReference type="Proteomes" id="UP000596742">
    <property type="component" value="Unassembled WGS sequence"/>
</dbReference>
<evidence type="ECO:0000259" key="3">
    <source>
        <dbReference type="PROSITE" id="PS50850"/>
    </source>
</evidence>
<comment type="caution">
    <text evidence="4">The sequence shown here is derived from an EMBL/GenBank/DDBJ whole genome shotgun (WGS) entry which is preliminary data.</text>
</comment>
<feature type="transmembrane region" description="Helical" evidence="2">
    <location>
        <begin position="21"/>
        <end position="48"/>
    </location>
</feature>
<dbReference type="SUPFAM" id="SSF103473">
    <property type="entry name" value="MFS general substrate transporter"/>
    <property type="match status" value="1"/>
</dbReference>
<keyword evidence="5" id="KW-1185">Reference proteome</keyword>
<dbReference type="GO" id="GO:0016020">
    <property type="term" value="C:membrane"/>
    <property type="evidence" value="ECO:0007669"/>
    <property type="project" value="UniProtKB-SubCell"/>
</dbReference>
<dbReference type="InterPro" id="IPR011701">
    <property type="entry name" value="MFS"/>
</dbReference>
<feature type="transmembrane region" description="Helical" evidence="2">
    <location>
        <begin position="286"/>
        <end position="307"/>
    </location>
</feature>
<dbReference type="PROSITE" id="PS50850">
    <property type="entry name" value="MFS"/>
    <property type="match status" value="1"/>
</dbReference>
<feature type="transmembrane region" description="Helical" evidence="2">
    <location>
        <begin position="147"/>
        <end position="166"/>
    </location>
</feature>
<feature type="transmembrane region" description="Helical" evidence="2">
    <location>
        <begin position="313"/>
        <end position="331"/>
    </location>
</feature>
<feature type="transmembrane region" description="Helical" evidence="2">
    <location>
        <begin position="60"/>
        <end position="81"/>
    </location>
</feature>
<reference evidence="4" key="1">
    <citation type="submission" date="2018-11" db="EMBL/GenBank/DDBJ databases">
        <authorList>
            <person name="Alioto T."/>
            <person name="Alioto T."/>
        </authorList>
    </citation>
    <scope>NUCLEOTIDE SEQUENCE</scope>
</reference>